<dbReference type="PROSITE" id="PS00072">
    <property type="entry name" value="ACYL_COA_DH_1"/>
    <property type="match status" value="1"/>
</dbReference>
<evidence type="ECO:0000256" key="5">
    <source>
        <dbReference type="RuleBase" id="RU362125"/>
    </source>
</evidence>
<dbReference type="Pfam" id="PF18158">
    <property type="entry name" value="AidB_N"/>
    <property type="match status" value="1"/>
</dbReference>
<keyword evidence="4 5" id="KW-0274">FAD</keyword>
<dbReference type="Gene3D" id="6.10.250.600">
    <property type="match status" value="1"/>
</dbReference>
<sequence>MRSAPLSHLATHEVSNQPEVRGDIDLWISDPVLRETAALAGAQPQKLADYGCTMGRSEMREAGREANANPPRLELFDRGGRRLDEVRFHPAYHRLMEASQSAGYAAIAWEGQPGGHATHAAMVYLASQVEPGHCCPMTMTYAAIPALSADSAIAADWRPKLMARCYDPTVTPIGEKRAATLGMAMTEKQGGSDVRANSTIARRDGDHWRLKGHKWFCSAPMSDGFLTLAQAPGGLTCFLLPRWLEGERNAIHLMRLKDKLGNKANASSEVEFHDALAFQLGGEGDGVRTIIEMVHHTRLDTAMAPAGLMRAALAEAHHWVQHRSTFQRRLIDQPLMRAVLADLVLDWEGSLTLGLRVAQAFDSSDPADRAFARIGVALAKFLANKRCPVVVVEAMEVVGGMGYVEETGLPLLYREAPLNGIWEGSGNVICLDILRSLARDPLAAETLKAELVAASGVDARYDAALTEHAARWPALPPEAEARWFAERTAHMLTASLLIRKGPAAVADMYTATRLAGDSGRIPGAIAAGDVGGVLARLGGT</sequence>
<keyword evidence="3 5" id="KW-0285">Flavoprotein</keyword>
<evidence type="ECO:0000259" key="8">
    <source>
        <dbReference type="Pfam" id="PF18158"/>
    </source>
</evidence>
<dbReference type="Gene3D" id="2.40.110.20">
    <property type="match status" value="1"/>
</dbReference>
<dbReference type="InterPro" id="IPR009075">
    <property type="entry name" value="AcylCo_DH/oxidase_C"/>
</dbReference>
<dbReference type="InterPro" id="IPR006091">
    <property type="entry name" value="Acyl-CoA_Oxase/DH_mid-dom"/>
</dbReference>
<gene>
    <name evidence="9" type="ORF">G0P99_16405</name>
</gene>
<dbReference type="Pfam" id="PF02770">
    <property type="entry name" value="Acyl-CoA_dh_M"/>
    <property type="match status" value="1"/>
</dbReference>
<name>A0A6B2NV89_9RHOB</name>
<dbReference type="InterPro" id="IPR036250">
    <property type="entry name" value="AcylCo_DH-like_C"/>
</dbReference>
<dbReference type="GO" id="GO:0003995">
    <property type="term" value="F:acyl-CoA dehydrogenase activity"/>
    <property type="evidence" value="ECO:0007669"/>
    <property type="project" value="InterPro"/>
</dbReference>
<dbReference type="RefSeq" id="WP_164131556.1">
    <property type="nucleotide sequence ID" value="NZ_JAAGOX010000032.1"/>
</dbReference>
<dbReference type="InterPro" id="IPR052904">
    <property type="entry name" value="Acyl-CoA_dehydrogenase-like"/>
</dbReference>
<feature type="domain" description="Acyl-CoA oxidase/dehydrogenase middle" evidence="7">
    <location>
        <begin position="182"/>
        <end position="274"/>
    </location>
</feature>
<keyword evidence="5" id="KW-0560">Oxidoreductase</keyword>
<evidence type="ECO:0000256" key="1">
    <source>
        <dbReference type="ARBA" id="ARBA00001974"/>
    </source>
</evidence>
<dbReference type="InterPro" id="IPR009100">
    <property type="entry name" value="AcylCoA_DH/oxidase_NM_dom_sf"/>
</dbReference>
<feature type="domain" description="Acyl-CoA dehydrogenase/oxidase C-terminal" evidence="6">
    <location>
        <begin position="284"/>
        <end position="437"/>
    </location>
</feature>
<evidence type="ECO:0000256" key="2">
    <source>
        <dbReference type="ARBA" id="ARBA00009347"/>
    </source>
</evidence>
<dbReference type="PANTHER" id="PTHR42707:SF3">
    <property type="entry name" value="ACYL-COA DEHYDROGENASE AIDB-RELATED"/>
    <property type="match status" value="1"/>
</dbReference>
<dbReference type="SUPFAM" id="SSF56645">
    <property type="entry name" value="Acyl-CoA dehydrogenase NM domain-like"/>
    <property type="match status" value="1"/>
</dbReference>
<accession>A0A6B2NV89</accession>
<organism evidence="9">
    <name type="scientific">Ruegeria sp. PrR005</name>
    <dbReference type="NCBI Taxonomy" id="2706882"/>
    <lineage>
        <taxon>Bacteria</taxon>
        <taxon>Pseudomonadati</taxon>
        <taxon>Pseudomonadota</taxon>
        <taxon>Alphaproteobacteria</taxon>
        <taxon>Rhodobacterales</taxon>
        <taxon>Roseobacteraceae</taxon>
        <taxon>Ruegeria</taxon>
    </lineage>
</organism>
<evidence type="ECO:0000313" key="9">
    <source>
        <dbReference type="EMBL" id="NDW46537.1"/>
    </source>
</evidence>
<evidence type="ECO:0000259" key="7">
    <source>
        <dbReference type="Pfam" id="PF02770"/>
    </source>
</evidence>
<evidence type="ECO:0000256" key="4">
    <source>
        <dbReference type="ARBA" id="ARBA00022827"/>
    </source>
</evidence>
<dbReference type="InterPro" id="IPR041504">
    <property type="entry name" value="AidB_N"/>
</dbReference>
<dbReference type="Pfam" id="PF00441">
    <property type="entry name" value="Acyl-CoA_dh_1"/>
    <property type="match status" value="1"/>
</dbReference>
<evidence type="ECO:0000256" key="3">
    <source>
        <dbReference type="ARBA" id="ARBA00022630"/>
    </source>
</evidence>
<comment type="cofactor">
    <cofactor evidence="1 5">
        <name>FAD</name>
        <dbReference type="ChEBI" id="CHEBI:57692"/>
    </cofactor>
</comment>
<dbReference type="EMBL" id="JAAGOX010000032">
    <property type="protein sequence ID" value="NDW46537.1"/>
    <property type="molecule type" value="Genomic_DNA"/>
</dbReference>
<proteinExistence type="inferred from homology"/>
<comment type="caution">
    <text evidence="9">The sequence shown here is derived from an EMBL/GenBank/DDBJ whole genome shotgun (WGS) entry which is preliminary data.</text>
</comment>
<dbReference type="PANTHER" id="PTHR42707">
    <property type="entry name" value="ACYL-COA DEHYDROGENASE"/>
    <property type="match status" value="1"/>
</dbReference>
<reference evidence="9" key="1">
    <citation type="submission" date="2020-02" db="EMBL/GenBank/DDBJ databases">
        <title>Delineation of the pyrene-degrading pathway in Roseobacter clade bacteria by genomic analysis.</title>
        <authorList>
            <person name="Zhou H."/>
            <person name="Wang H."/>
        </authorList>
    </citation>
    <scope>NUCLEOTIDE SEQUENCE</scope>
    <source>
        <strain evidence="9">PrR005</strain>
    </source>
</reference>
<dbReference type="AlphaFoldDB" id="A0A6B2NV89"/>
<protein>
    <submittedName>
        <fullName evidence="9">DNA alkylation response protein</fullName>
    </submittedName>
</protein>
<evidence type="ECO:0000259" key="6">
    <source>
        <dbReference type="Pfam" id="PF00441"/>
    </source>
</evidence>
<dbReference type="SUPFAM" id="SSF47203">
    <property type="entry name" value="Acyl-CoA dehydrogenase C-terminal domain-like"/>
    <property type="match status" value="1"/>
</dbReference>
<dbReference type="InterPro" id="IPR006089">
    <property type="entry name" value="Acyl-CoA_DH_CS"/>
</dbReference>
<dbReference type="Gene3D" id="1.20.140.10">
    <property type="entry name" value="Butyryl-CoA Dehydrogenase, subunit A, domain 3"/>
    <property type="match status" value="1"/>
</dbReference>
<feature type="domain" description="Adaptive response protein AidB N-terminal" evidence="8">
    <location>
        <begin position="16"/>
        <end position="168"/>
    </location>
</feature>
<comment type="similarity">
    <text evidence="2 5">Belongs to the acyl-CoA dehydrogenase family.</text>
</comment>